<accession>A0A926RV41</accession>
<protein>
    <submittedName>
        <fullName evidence="1">HAD family hydrolase</fullName>
    </submittedName>
</protein>
<dbReference type="Proteomes" id="UP000661691">
    <property type="component" value="Unassembled WGS sequence"/>
</dbReference>
<dbReference type="Pfam" id="PF00702">
    <property type="entry name" value="Hydrolase"/>
    <property type="match status" value="1"/>
</dbReference>
<dbReference type="Gene3D" id="3.40.50.1000">
    <property type="entry name" value="HAD superfamily/HAD-like"/>
    <property type="match status" value="1"/>
</dbReference>
<sequence length="383" mass="43182">MYKLILFDVDGVFLSEERCFDAAALSVWELLYAPSNLGLTSDHFETKVDEEKIQEIRMTIFQNDSILSYMKTRGVNANWDMIYLSISAQILLLLRRINRHDPHFVQTFLSQPIVEESLSQLRAQLNKHKITHVDFAETTTVFANTKAKTPSEMFRDLNQQVKSWFSISGTLFGRKTPLWMLGYHTFQSWYLGDDLYRETEAREAKIPGKRGFLADEVPIISSADISQLLTRLEQNGIVAGIGTGRSRLETETPFKQLDIWDCFDENRIVTASDVIQAEHTFPEHAPLAKPNPYSYVRAFLGQSTSISDCLEQSLPLENGEEILIVGDSVADYLAAREMGSRFAATLTGLTGKDARTTFENLGADYILDDVSQLAQALGLPETS</sequence>
<evidence type="ECO:0000313" key="1">
    <source>
        <dbReference type="EMBL" id="MBD1373154.1"/>
    </source>
</evidence>
<dbReference type="InterPro" id="IPR023214">
    <property type="entry name" value="HAD_sf"/>
</dbReference>
<name>A0A926RV41_9BACL</name>
<dbReference type="RefSeq" id="WP_191142341.1">
    <property type="nucleotide sequence ID" value="NZ_JACXAH010000018.1"/>
</dbReference>
<dbReference type="SFLD" id="SFLDS00003">
    <property type="entry name" value="Haloacid_Dehalogenase"/>
    <property type="match status" value="1"/>
</dbReference>
<dbReference type="InterPro" id="IPR036412">
    <property type="entry name" value="HAD-like_sf"/>
</dbReference>
<proteinExistence type="predicted"/>
<reference evidence="1" key="1">
    <citation type="submission" date="2020-09" db="EMBL/GenBank/DDBJ databases">
        <title>A novel bacterium of genus Hazenella, isolated from South China Sea.</title>
        <authorList>
            <person name="Huang H."/>
            <person name="Mo K."/>
            <person name="Hu Y."/>
        </authorList>
    </citation>
    <scope>NUCLEOTIDE SEQUENCE</scope>
    <source>
        <strain evidence="1">IB182357</strain>
    </source>
</reference>
<dbReference type="GO" id="GO:0008967">
    <property type="term" value="F:phosphoglycolate phosphatase activity"/>
    <property type="evidence" value="ECO:0007669"/>
    <property type="project" value="TreeGrafter"/>
</dbReference>
<evidence type="ECO:0000313" key="2">
    <source>
        <dbReference type="Proteomes" id="UP000661691"/>
    </source>
</evidence>
<dbReference type="PANTHER" id="PTHR43434">
    <property type="entry name" value="PHOSPHOGLYCOLATE PHOSPHATASE"/>
    <property type="match status" value="1"/>
</dbReference>
<keyword evidence="2" id="KW-1185">Reference proteome</keyword>
<dbReference type="AlphaFoldDB" id="A0A926RV41"/>
<dbReference type="InterPro" id="IPR050155">
    <property type="entry name" value="HAD-like_hydrolase_sf"/>
</dbReference>
<comment type="caution">
    <text evidence="1">The sequence shown here is derived from an EMBL/GenBank/DDBJ whole genome shotgun (WGS) entry which is preliminary data.</text>
</comment>
<dbReference type="PANTHER" id="PTHR43434:SF1">
    <property type="entry name" value="PHOSPHOGLYCOLATE PHOSPHATASE"/>
    <property type="match status" value="1"/>
</dbReference>
<dbReference type="SUPFAM" id="SSF56784">
    <property type="entry name" value="HAD-like"/>
    <property type="match status" value="1"/>
</dbReference>
<dbReference type="EMBL" id="JACXAH010000018">
    <property type="protein sequence ID" value="MBD1373154.1"/>
    <property type="molecule type" value="Genomic_DNA"/>
</dbReference>
<dbReference type="CDD" id="cd01427">
    <property type="entry name" value="HAD_like"/>
    <property type="match status" value="1"/>
</dbReference>
<dbReference type="GO" id="GO:0006281">
    <property type="term" value="P:DNA repair"/>
    <property type="evidence" value="ECO:0007669"/>
    <property type="project" value="TreeGrafter"/>
</dbReference>
<dbReference type="SFLD" id="SFLDG01129">
    <property type="entry name" value="C1.5:_HAD__Beta-PGM__Phosphata"/>
    <property type="match status" value="1"/>
</dbReference>
<organism evidence="1 2">
    <name type="scientific">Polycladospora coralii</name>
    <dbReference type="NCBI Taxonomy" id="2771432"/>
    <lineage>
        <taxon>Bacteria</taxon>
        <taxon>Bacillati</taxon>
        <taxon>Bacillota</taxon>
        <taxon>Bacilli</taxon>
        <taxon>Bacillales</taxon>
        <taxon>Thermoactinomycetaceae</taxon>
        <taxon>Polycladospora</taxon>
    </lineage>
</organism>
<keyword evidence="1" id="KW-0378">Hydrolase</keyword>
<gene>
    <name evidence="1" type="ORF">IC620_12390</name>
</gene>